<comment type="similarity">
    <text evidence="1">Belongs to the DNA polymerase type-Y family.</text>
</comment>
<dbReference type="GO" id="GO:0003887">
    <property type="term" value="F:DNA-directed DNA polymerase activity"/>
    <property type="evidence" value="ECO:0007669"/>
    <property type="project" value="TreeGrafter"/>
</dbReference>
<gene>
    <name evidence="4" type="primary">uvrX</name>
    <name evidence="4" type="ORF">Pcatena_13580</name>
</gene>
<dbReference type="Gene3D" id="3.30.70.270">
    <property type="match status" value="1"/>
</dbReference>
<dbReference type="GeneID" id="88849496"/>
<dbReference type="PANTHER" id="PTHR11076:SF35">
    <property type="entry name" value="DNA REPAIR PROTEIN HOMOLOG YOBH"/>
    <property type="match status" value="1"/>
</dbReference>
<dbReference type="EMBL" id="AP019367">
    <property type="protein sequence ID" value="BBH50771.1"/>
    <property type="molecule type" value="Genomic_DNA"/>
</dbReference>
<dbReference type="GO" id="GO:0009432">
    <property type="term" value="P:SOS response"/>
    <property type="evidence" value="ECO:0007669"/>
    <property type="project" value="TreeGrafter"/>
</dbReference>
<dbReference type="RefSeq" id="WP_126422862.1">
    <property type="nucleotide sequence ID" value="NZ_AP019367.1"/>
</dbReference>
<dbReference type="OrthoDB" id="9808813at2"/>
<dbReference type="KEGG" id="pcat:Pcatena_13580"/>
<proteinExistence type="inferred from homology"/>
<dbReference type="PANTHER" id="PTHR11076">
    <property type="entry name" value="DNA REPAIR POLYMERASE UMUC / TRANSFERASE FAMILY MEMBER"/>
    <property type="match status" value="1"/>
</dbReference>
<dbReference type="Pfam" id="PF11799">
    <property type="entry name" value="IMS_C"/>
    <property type="match status" value="1"/>
</dbReference>
<dbReference type="GO" id="GO:0003684">
    <property type="term" value="F:damaged DNA binding"/>
    <property type="evidence" value="ECO:0007669"/>
    <property type="project" value="InterPro"/>
</dbReference>
<dbReference type="InterPro" id="IPR043502">
    <property type="entry name" value="DNA/RNA_pol_sf"/>
</dbReference>
<dbReference type="PROSITE" id="PS50173">
    <property type="entry name" value="UMUC"/>
    <property type="match status" value="1"/>
</dbReference>
<dbReference type="InterPro" id="IPR043128">
    <property type="entry name" value="Rev_trsase/Diguanyl_cyclase"/>
</dbReference>
<evidence type="ECO:0000313" key="4">
    <source>
        <dbReference type="EMBL" id="BBH50771.1"/>
    </source>
</evidence>
<evidence type="ECO:0000256" key="2">
    <source>
        <dbReference type="ARBA" id="ARBA00025589"/>
    </source>
</evidence>
<evidence type="ECO:0000313" key="5">
    <source>
        <dbReference type="Proteomes" id="UP000273154"/>
    </source>
</evidence>
<evidence type="ECO:0000259" key="3">
    <source>
        <dbReference type="PROSITE" id="PS50173"/>
    </source>
</evidence>
<reference evidence="5" key="1">
    <citation type="submission" date="2018-11" db="EMBL/GenBank/DDBJ databases">
        <title>Comparative genomics of Parolsenella catena and Libanicoccus massiliensis: Reclassification of Libanicoccus massiliensis as Parolsenella massiliensis comb. nov.</title>
        <authorList>
            <person name="Sakamoto M."/>
            <person name="Ikeyama N."/>
            <person name="Murakami T."/>
            <person name="Mori H."/>
            <person name="Yuki M."/>
            <person name="Ohkuma M."/>
        </authorList>
    </citation>
    <scope>NUCLEOTIDE SEQUENCE [LARGE SCALE GENOMIC DNA]</scope>
    <source>
        <strain evidence="5">JCM 31932</strain>
    </source>
</reference>
<accession>A0A3G9JZ37</accession>
<dbReference type="InterPro" id="IPR001126">
    <property type="entry name" value="UmuC"/>
</dbReference>
<organism evidence="4 5">
    <name type="scientific">Parolsenella catena</name>
    <dbReference type="NCBI Taxonomy" id="2003188"/>
    <lineage>
        <taxon>Bacteria</taxon>
        <taxon>Bacillati</taxon>
        <taxon>Actinomycetota</taxon>
        <taxon>Coriobacteriia</taxon>
        <taxon>Coriobacteriales</taxon>
        <taxon>Atopobiaceae</taxon>
        <taxon>Parolsenella</taxon>
    </lineage>
</organism>
<dbReference type="SUPFAM" id="SSF56672">
    <property type="entry name" value="DNA/RNA polymerases"/>
    <property type="match status" value="1"/>
</dbReference>
<comment type="function">
    <text evidence="2">Poorly processive, error-prone DNA polymerase involved in untargeted mutagenesis. Copies undamaged DNA at stalled replication forks, which arise in vivo from mismatched or misaligned primer ends. These misaligned primers can be extended by PolIV. Exhibits no 3'-5' exonuclease (proofreading) activity. May be involved in translesional synthesis, in conjunction with the beta clamp from PolIII.</text>
</comment>
<dbReference type="AlphaFoldDB" id="A0A3G9JZ37"/>
<sequence length="440" mass="49039">MQGASQTGDPTDTGHVYLCIDLKSFYASVECADLGLDPFETDLVVADTSRGSGTICLALSPAIKAKGLSGRPRLFQIPKTIHYRAIRPHIKRYMEVSAQIYSIYLRFIAREDIHVYSIDECFIDATPYLSLYDTDGVGLARMLMDEVYRETRICATAGVGTNLFLAKVALDIQAKHEESHIGVLDGERFRATIWHHRPITDIWQIGPNIARRLEQRYGVRDLAGIVAMDEATLRREFGVGATHLMEHARGIENCTIAQIQSYEPRQHSISVGQVLTRPYMAGEALTVMREMVDEGVLELVGKRLACGHVSIWAGYHMTDLDWELAAAHRGPHAAASHKLVAHTSSREALMDEVERLWGEVIDEGRMVKRLGLGFGALIAERDAELTLFTDVEAERSERRLTQATIAVKQRFGKNALVRGRSFREEATGRDRNAQVGGHNA</sequence>
<dbReference type="Gene3D" id="3.40.1170.60">
    <property type="match status" value="1"/>
</dbReference>
<dbReference type="GO" id="GO:0005829">
    <property type="term" value="C:cytosol"/>
    <property type="evidence" value="ECO:0007669"/>
    <property type="project" value="TreeGrafter"/>
</dbReference>
<dbReference type="Gene3D" id="1.10.150.20">
    <property type="entry name" value="5' to 3' exonuclease, C-terminal subdomain"/>
    <property type="match status" value="1"/>
</dbReference>
<dbReference type="InterPro" id="IPR017961">
    <property type="entry name" value="DNA_pol_Y-fam_little_finger"/>
</dbReference>
<keyword evidence="5" id="KW-1185">Reference proteome</keyword>
<dbReference type="Proteomes" id="UP000273154">
    <property type="component" value="Chromosome"/>
</dbReference>
<evidence type="ECO:0000256" key="1">
    <source>
        <dbReference type="ARBA" id="ARBA00010945"/>
    </source>
</evidence>
<name>A0A3G9JZ37_9ACTN</name>
<dbReference type="GO" id="GO:0042276">
    <property type="term" value="P:error-prone translesion synthesis"/>
    <property type="evidence" value="ECO:0007669"/>
    <property type="project" value="TreeGrafter"/>
</dbReference>
<dbReference type="InterPro" id="IPR050116">
    <property type="entry name" value="DNA_polymerase-Y"/>
</dbReference>
<dbReference type="GO" id="GO:0006281">
    <property type="term" value="P:DNA repair"/>
    <property type="evidence" value="ECO:0007669"/>
    <property type="project" value="InterPro"/>
</dbReference>
<feature type="domain" description="UmuC" evidence="3">
    <location>
        <begin position="17"/>
        <end position="206"/>
    </location>
</feature>
<protein>
    <submittedName>
        <fullName evidence="4">Type VI secretion protein ImpB</fullName>
    </submittedName>
</protein>
<dbReference type="Pfam" id="PF00817">
    <property type="entry name" value="IMS"/>
    <property type="match status" value="1"/>
</dbReference>